<evidence type="ECO:0000313" key="2">
    <source>
        <dbReference type="Proteomes" id="UP001492380"/>
    </source>
</evidence>
<reference evidence="1 2" key="1">
    <citation type="submission" date="2024-04" db="EMBL/GenBank/DDBJ databases">
        <title>Phyllosticta paracitricarpa is synonymous to the EU quarantine fungus P. citricarpa based on phylogenomic analyses.</title>
        <authorList>
            <consortium name="Lawrence Berkeley National Laboratory"/>
            <person name="Van Ingen-Buijs V.A."/>
            <person name="Van Westerhoven A.C."/>
            <person name="Haridas S."/>
            <person name="Skiadas P."/>
            <person name="Martin F."/>
            <person name="Groenewald J.Z."/>
            <person name="Crous P.W."/>
            <person name="Seidl M.F."/>
        </authorList>
    </citation>
    <scope>NUCLEOTIDE SEQUENCE [LARGE SCALE GENOMIC DNA]</scope>
    <source>
        <strain evidence="1 2">CBS 123374</strain>
    </source>
</reference>
<protein>
    <recommendedName>
        <fullName evidence="3">Transmembrane protein</fullName>
    </recommendedName>
</protein>
<dbReference type="Proteomes" id="UP001492380">
    <property type="component" value="Unassembled WGS sequence"/>
</dbReference>
<accession>A0ABR1YV68</accession>
<gene>
    <name evidence="1" type="ORF">HDK90DRAFT_171795</name>
</gene>
<sequence length="210" mass="23327">MRCARWAQSASLCSVCSSSGLPSSLRLLLMRHSSPSGCRGRVRACVAQCIGVCTDRGRAGCCCNIMSTVQTTRLFPIPFCSLPFLFLQFSFEKTKHSPSKSPCHLAMFFFFRPCMGCGCRMQPPVARRLQRNDKAAYAGTVNTYPFSSVLAVGRIRVVGCRVLWGEQTVRSCLLLFALTFATWLAEESTLQLQARMQDSRGMRRVSKSPD</sequence>
<evidence type="ECO:0000313" key="1">
    <source>
        <dbReference type="EMBL" id="KAK8240071.1"/>
    </source>
</evidence>
<dbReference type="EMBL" id="JBBWRZ010000003">
    <property type="protein sequence ID" value="KAK8240071.1"/>
    <property type="molecule type" value="Genomic_DNA"/>
</dbReference>
<proteinExistence type="predicted"/>
<comment type="caution">
    <text evidence="1">The sequence shown here is derived from an EMBL/GenBank/DDBJ whole genome shotgun (WGS) entry which is preliminary data.</text>
</comment>
<evidence type="ECO:0008006" key="3">
    <source>
        <dbReference type="Google" id="ProtNLM"/>
    </source>
</evidence>
<keyword evidence="2" id="KW-1185">Reference proteome</keyword>
<name>A0ABR1YV68_9PEZI</name>
<organism evidence="1 2">
    <name type="scientific">Phyllosticta capitalensis</name>
    <dbReference type="NCBI Taxonomy" id="121624"/>
    <lineage>
        <taxon>Eukaryota</taxon>
        <taxon>Fungi</taxon>
        <taxon>Dikarya</taxon>
        <taxon>Ascomycota</taxon>
        <taxon>Pezizomycotina</taxon>
        <taxon>Dothideomycetes</taxon>
        <taxon>Dothideomycetes incertae sedis</taxon>
        <taxon>Botryosphaeriales</taxon>
        <taxon>Phyllostictaceae</taxon>
        <taxon>Phyllosticta</taxon>
    </lineage>
</organism>